<feature type="region of interest" description="Disordered" evidence="1">
    <location>
        <begin position="676"/>
        <end position="709"/>
    </location>
</feature>
<proteinExistence type="predicted"/>
<feature type="compositionally biased region" description="Low complexity" evidence="1">
    <location>
        <begin position="694"/>
        <end position="709"/>
    </location>
</feature>
<feature type="region of interest" description="Disordered" evidence="1">
    <location>
        <begin position="804"/>
        <end position="825"/>
    </location>
</feature>
<feature type="region of interest" description="Disordered" evidence="1">
    <location>
        <begin position="628"/>
        <end position="655"/>
    </location>
</feature>
<feature type="region of interest" description="Disordered" evidence="1">
    <location>
        <begin position="759"/>
        <end position="784"/>
    </location>
</feature>
<dbReference type="Proteomes" id="UP000054266">
    <property type="component" value="Unassembled WGS sequence"/>
</dbReference>
<gene>
    <name evidence="2" type="ORF">PV04_09076</name>
</gene>
<dbReference type="PANTHER" id="PTHR10957">
    <property type="entry name" value="RAP1 GTPASE-GDP DISSOCIATION STIMULATOR 1"/>
    <property type="match status" value="1"/>
</dbReference>
<feature type="compositionally biased region" description="Polar residues" evidence="1">
    <location>
        <begin position="771"/>
        <end position="780"/>
    </location>
</feature>
<protein>
    <submittedName>
        <fullName evidence="2">Uncharacterized protein</fullName>
    </submittedName>
</protein>
<evidence type="ECO:0000313" key="3">
    <source>
        <dbReference type="Proteomes" id="UP000054266"/>
    </source>
</evidence>
<dbReference type="EMBL" id="KN846961">
    <property type="protein sequence ID" value="KIW64121.1"/>
    <property type="molecule type" value="Genomic_DNA"/>
</dbReference>
<sequence>MASVEGYEACCRLADELEQHWSEDEDLNRAQAVISSSLKTAGNRSNVETQAVRALMPPLARHLEVIVQKGRPEEFKTAVLSTLANATREVPFWRPLFGLAEKPDHATNLKQMNRETPPDSILEVARRIVAGTSQISSSEQIRSALRMIANSCADNNINRSSFIGRDGIEALLELLRLRKECDLAIPVLYNVCVDYDEPAMDVHGKPWAPLPQMQPASAESSPASTLSMAEQRLGTYWFPYENKTSFQILFEARGHAENCAETLADLVEMTSRVALYGTQNFVQEHDGTEPGDIIEVDTTADIVLLLLTEGVKLADWDPECRVSLCQAVLNLLSQQETHATVISSDKAVRNLIYFPYQPTHLQDTSETDDEDEEEDEEEEEEEEENAFAPYQKEILKLTYSISATEAYAKTFSIESDLIRRCVLDMGRLLGNQATSTAPPASGPVASICVLLANCINTTERAKKLLQQTPDIALLLRSLFIKVSDPEILLPAVDLAARLALCPEGQDAFCNDQVSIFLAIGQILHNRASEVDATGLQVQRNAVALARLLVKGQDEDILSRFSIDPAHPRHENDLFSVTNLTSEIYSLWDQTTDPQTKIEIGRLFVEILRTTYASKRLPTGRRIAAAAAENEIEHEPTQPPNPSITDEFDRLDISSPTPRARILGDKVADMISFTLTQPQGQAQPQPPDRLAATPAQQHGNQSQAHAQAQAHAEAEAWFGLGLLSTTPSARPSIRATLARNGFQTLTRLRQIVASNASPAIKDNGVDAAGHQADQSALQTRETTAKDPRYENIKVLVVKMLQLESHSHSQSRSQGSSSTHSLSKENEVVQESLEAAAAEMGLDWVVV</sequence>
<evidence type="ECO:0000313" key="2">
    <source>
        <dbReference type="EMBL" id="KIW64121.1"/>
    </source>
</evidence>
<dbReference type="SUPFAM" id="SSF48371">
    <property type="entry name" value="ARM repeat"/>
    <property type="match status" value="1"/>
</dbReference>
<dbReference type="STRING" id="5601.A0A0D2CG42"/>
<dbReference type="GO" id="GO:0005085">
    <property type="term" value="F:guanyl-nucleotide exchange factor activity"/>
    <property type="evidence" value="ECO:0007669"/>
    <property type="project" value="InterPro"/>
</dbReference>
<dbReference type="InterPro" id="IPR040144">
    <property type="entry name" value="RAP1GDS1"/>
</dbReference>
<dbReference type="InterPro" id="IPR016024">
    <property type="entry name" value="ARM-type_fold"/>
</dbReference>
<evidence type="ECO:0000256" key="1">
    <source>
        <dbReference type="SAM" id="MobiDB-lite"/>
    </source>
</evidence>
<name>A0A0D2CG42_9EURO</name>
<reference evidence="2 3" key="1">
    <citation type="submission" date="2015-01" db="EMBL/GenBank/DDBJ databases">
        <title>The Genome Sequence of Capronia semiimmersa CBS27337.</title>
        <authorList>
            <consortium name="The Broad Institute Genomics Platform"/>
            <person name="Cuomo C."/>
            <person name="de Hoog S."/>
            <person name="Gorbushina A."/>
            <person name="Stielow B."/>
            <person name="Teixiera M."/>
            <person name="Abouelleil A."/>
            <person name="Chapman S.B."/>
            <person name="Priest M."/>
            <person name="Young S.K."/>
            <person name="Wortman J."/>
            <person name="Nusbaum C."/>
            <person name="Birren B."/>
        </authorList>
    </citation>
    <scope>NUCLEOTIDE SEQUENCE [LARGE SCALE GENOMIC DNA]</scope>
    <source>
        <strain evidence="2 3">CBS 27337</strain>
    </source>
</reference>
<accession>A0A0D2CG42</accession>
<feature type="compositionally biased region" description="Acidic residues" evidence="1">
    <location>
        <begin position="365"/>
        <end position="385"/>
    </location>
</feature>
<keyword evidence="3" id="KW-1185">Reference proteome</keyword>
<organism evidence="2 3">
    <name type="scientific">Phialophora macrospora</name>
    <dbReference type="NCBI Taxonomy" id="1851006"/>
    <lineage>
        <taxon>Eukaryota</taxon>
        <taxon>Fungi</taxon>
        <taxon>Dikarya</taxon>
        <taxon>Ascomycota</taxon>
        <taxon>Pezizomycotina</taxon>
        <taxon>Eurotiomycetes</taxon>
        <taxon>Chaetothyriomycetidae</taxon>
        <taxon>Chaetothyriales</taxon>
        <taxon>Herpotrichiellaceae</taxon>
        <taxon>Phialophora</taxon>
    </lineage>
</organism>
<dbReference type="AlphaFoldDB" id="A0A0D2CG42"/>
<feature type="compositionally biased region" description="Low complexity" evidence="1">
    <location>
        <begin position="804"/>
        <end position="819"/>
    </location>
</feature>
<dbReference type="HOGENOM" id="CLU_355661_0_0_1"/>
<feature type="region of interest" description="Disordered" evidence="1">
    <location>
        <begin position="360"/>
        <end position="386"/>
    </location>
</feature>